<dbReference type="NCBIfam" id="TIGR04256">
    <property type="entry name" value="GxxExxY"/>
    <property type="match status" value="1"/>
</dbReference>
<gene>
    <name evidence="1" type="ORF">RBSWK_03223</name>
</gene>
<organism evidence="1 2">
    <name type="scientific">Rhodopirellula baltica SWK14</name>
    <dbReference type="NCBI Taxonomy" id="993516"/>
    <lineage>
        <taxon>Bacteria</taxon>
        <taxon>Pseudomonadati</taxon>
        <taxon>Planctomycetota</taxon>
        <taxon>Planctomycetia</taxon>
        <taxon>Pirellulales</taxon>
        <taxon>Pirellulaceae</taxon>
        <taxon>Rhodopirellula</taxon>
    </lineage>
</organism>
<dbReference type="RefSeq" id="WP_007338163.1">
    <property type="nucleotide sequence ID" value="NZ_AMWG01000090.1"/>
</dbReference>
<accession>L7CI65</accession>
<evidence type="ECO:0008006" key="3">
    <source>
        <dbReference type="Google" id="ProtNLM"/>
    </source>
</evidence>
<proteinExistence type="predicted"/>
<name>L7CI65_RHOBT</name>
<dbReference type="Proteomes" id="UP000010959">
    <property type="component" value="Unassembled WGS sequence"/>
</dbReference>
<reference evidence="1 2" key="1">
    <citation type="journal article" date="2013" name="Mar. Genomics">
        <title>Expression of sulfatases in Rhodopirellula baltica and the diversity of sulfatases in the genus Rhodopirellula.</title>
        <authorList>
            <person name="Wegner C.E."/>
            <person name="Richter-Heitmann T."/>
            <person name="Klindworth A."/>
            <person name="Klockow C."/>
            <person name="Richter M."/>
            <person name="Achstetter T."/>
            <person name="Glockner F.O."/>
            <person name="Harder J."/>
        </authorList>
    </citation>
    <scope>NUCLEOTIDE SEQUENCE [LARGE SCALE GENOMIC DNA]</scope>
    <source>
        <strain evidence="1 2">SWK14</strain>
    </source>
</reference>
<comment type="caution">
    <text evidence="1">The sequence shown here is derived from an EMBL/GenBank/DDBJ whole genome shotgun (WGS) entry which is preliminary data.</text>
</comment>
<evidence type="ECO:0000313" key="2">
    <source>
        <dbReference type="Proteomes" id="UP000010959"/>
    </source>
</evidence>
<dbReference type="Pfam" id="PF13366">
    <property type="entry name" value="PDDEXK_3"/>
    <property type="match status" value="1"/>
</dbReference>
<sequence length="98" mass="10896">MTHDEINALTEKVIGCAFRVSNTLGCGFLEKVYENAFADELRKHGLDVMQQAPIKVHYEHIVVGEYVADLLVSNAIIIELKAAKEINAAFTAQCLNYL</sequence>
<dbReference type="AlphaFoldDB" id="L7CI65"/>
<dbReference type="InterPro" id="IPR026350">
    <property type="entry name" value="GxxExxY"/>
</dbReference>
<dbReference type="EMBL" id="AMWG01000090">
    <property type="protein sequence ID" value="ELP32766.1"/>
    <property type="molecule type" value="Genomic_DNA"/>
</dbReference>
<evidence type="ECO:0000313" key="1">
    <source>
        <dbReference type="EMBL" id="ELP32766.1"/>
    </source>
</evidence>
<feature type="non-terminal residue" evidence="1">
    <location>
        <position position="98"/>
    </location>
</feature>
<protein>
    <recommendedName>
        <fullName evidence="3">GxxExxY protein</fullName>
    </recommendedName>
</protein>